<dbReference type="Proteomes" id="UP000001194">
    <property type="component" value="Unassembled WGS sequence"/>
</dbReference>
<reference evidence="5 6" key="1">
    <citation type="journal article" date="2008" name="Nature">
        <title>The genome of Laccaria bicolor provides insights into mycorrhizal symbiosis.</title>
        <authorList>
            <person name="Martin F."/>
            <person name="Aerts A."/>
            <person name="Ahren D."/>
            <person name="Brun A."/>
            <person name="Danchin E.G.J."/>
            <person name="Duchaussoy F."/>
            <person name="Gibon J."/>
            <person name="Kohler A."/>
            <person name="Lindquist E."/>
            <person name="Pereda V."/>
            <person name="Salamov A."/>
            <person name="Shapiro H.J."/>
            <person name="Wuyts J."/>
            <person name="Blaudez D."/>
            <person name="Buee M."/>
            <person name="Brokstein P."/>
            <person name="Canbaeck B."/>
            <person name="Cohen D."/>
            <person name="Courty P.E."/>
            <person name="Coutinho P.M."/>
            <person name="Delaruelle C."/>
            <person name="Detter J.C."/>
            <person name="Deveau A."/>
            <person name="DiFazio S."/>
            <person name="Duplessis S."/>
            <person name="Fraissinet-Tachet L."/>
            <person name="Lucic E."/>
            <person name="Frey-Klett P."/>
            <person name="Fourrey C."/>
            <person name="Feussner I."/>
            <person name="Gay G."/>
            <person name="Grimwood J."/>
            <person name="Hoegger P.J."/>
            <person name="Jain P."/>
            <person name="Kilaru S."/>
            <person name="Labbe J."/>
            <person name="Lin Y.C."/>
            <person name="Legue V."/>
            <person name="Le Tacon F."/>
            <person name="Marmeisse R."/>
            <person name="Melayah D."/>
            <person name="Montanini B."/>
            <person name="Muratet M."/>
            <person name="Nehls U."/>
            <person name="Niculita-Hirzel H."/>
            <person name="Oudot-Le Secq M.P."/>
            <person name="Peter M."/>
            <person name="Quesneville H."/>
            <person name="Rajashekar B."/>
            <person name="Reich M."/>
            <person name="Rouhier N."/>
            <person name="Schmutz J."/>
            <person name="Yin T."/>
            <person name="Chalot M."/>
            <person name="Henrissat B."/>
            <person name="Kuees U."/>
            <person name="Lucas S."/>
            <person name="Van de Peer Y."/>
            <person name="Podila G.K."/>
            <person name="Polle A."/>
            <person name="Pukkila P.J."/>
            <person name="Richardson P.M."/>
            <person name="Rouze P."/>
            <person name="Sanders I.R."/>
            <person name="Stajich J.E."/>
            <person name="Tunlid A."/>
            <person name="Tuskan G."/>
            <person name="Grigoriev I.V."/>
        </authorList>
    </citation>
    <scope>NUCLEOTIDE SEQUENCE [LARGE SCALE GENOMIC DNA]</scope>
    <source>
        <strain evidence="6">S238N-H82 / ATCC MYA-4686</strain>
    </source>
</reference>
<feature type="chain" id="PRO_5002748668" evidence="3">
    <location>
        <begin position="28"/>
        <end position="263"/>
    </location>
</feature>
<evidence type="ECO:0000313" key="5">
    <source>
        <dbReference type="EMBL" id="EDR14192.1"/>
    </source>
</evidence>
<dbReference type="GO" id="GO:0005634">
    <property type="term" value="C:nucleus"/>
    <property type="evidence" value="ECO:0007669"/>
    <property type="project" value="TreeGrafter"/>
</dbReference>
<dbReference type="RefSeq" id="XP_001874751.1">
    <property type="nucleotide sequence ID" value="XM_001874716.1"/>
</dbReference>
<feature type="compositionally biased region" description="Polar residues" evidence="2">
    <location>
        <begin position="193"/>
        <end position="215"/>
    </location>
</feature>
<dbReference type="InterPro" id="IPR050827">
    <property type="entry name" value="CRP1_MDG1_kinase"/>
</dbReference>
<gene>
    <name evidence="5" type="ORF">LACBIDRAFT_305769</name>
</gene>
<dbReference type="InterPro" id="IPR013783">
    <property type="entry name" value="Ig-like_fold"/>
</dbReference>
<feature type="region of interest" description="Disordered" evidence="2">
    <location>
        <begin position="190"/>
        <end position="215"/>
    </location>
</feature>
<dbReference type="KEGG" id="lbc:LACBIDRAFT_305769"/>
<keyword evidence="3" id="KW-0732">Signal</keyword>
<dbReference type="AlphaFoldDB" id="B0CRW6"/>
<evidence type="ECO:0000256" key="3">
    <source>
        <dbReference type="SAM" id="SignalP"/>
    </source>
</evidence>
<dbReference type="GO" id="GO:0007165">
    <property type="term" value="P:signal transduction"/>
    <property type="evidence" value="ECO:0007669"/>
    <property type="project" value="TreeGrafter"/>
</dbReference>
<dbReference type="GO" id="GO:0019901">
    <property type="term" value="F:protein kinase binding"/>
    <property type="evidence" value="ECO:0007669"/>
    <property type="project" value="TreeGrafter"/>
</dbReference>
<dbReference type="PANTHER" id="PTHR10343">
    <property type="entry name" value="5'-AMP-ACTIVATED PROTEIN KINASE , BETA SUBUNIT"/>
    <property type="match status" value="1"/>
</dbReference>
<dbReference type="InParanoid" id="B0CRW6"/>
<dbReference type="OrthoDB" id="5873279at2759"/>
<keyword evidence="6" id="KW-1185">Reference proteome</keyword>
<accession>B0CRW6</accession>
<dbReference type="EMBL" id="DS547092">
    <property type="protein sequence ID" value="EDR14192.1"/>
    <property type="molecule type" value="Genomic_DNA"/>
</dbReference>
<dbReference type="Pfam" id="PF16561">
    <property type="entry name" value="AMPK1_CBM"/>
    <property type="match status" value="1"/>
</dbReference>
<name>B0CRW6_LACBS</name>
<proteinExistence type="inferred from homology"/>
<dbReference type="GeneID" id="6070885"/>
<comment type="similarity">
    <text evidence="1">Belongs to the 5'-AMP-activated protein kinase beta subunit family.</text>
</comment>
<organism evidence="6">
    <name type="scientific">Laccaria bicolor (strain S238N-H82 / ATCC MYA-4686)</name>
    <name type="common">Bicoloured deceiver</name>
    <name type="synonym">Laccaria laccata var. bicolor</name>
    <dbReference type="NCBI Taxonomy" id="486041"/>
    <lineage>
        <taxon>Eukaryota</taxon>
        <taxon>Fungi</taxon>
        <taxon>Dikarya</taxon>
        <taxon>Basidiomycota</taxon>
        <taxon>Agaricomycotina</taxon>
        <taxon>Agaricomycetes</taxon>
        <taxon>Agaricomycetidae</taxon>
        <taxon>Agaricales</taxon>
        <taxon>Agaricineae</taxon>
        <taxon>Hydnangiaceae</taxon>
        <taxon>Laccaria</taxon>
    </lineage>
</organism>
<evidence type="ECO:0000256" key="2">
    <source>
        <dbReference type="SAM" id="MobiDB-lite"/>
    </source>
</evidence>
<dbReference type="GO" id="GO:0031588">
    <property type="term" value="C:nucleotide-activated protein kinase complex"/>
    <property type="evidence" value="ECO:0007669"/>
    <property type="project" value="TreeGrafter"/>
</dbReference>
<dbReference type="GO" id="GO:0005737">
    <property type="term" value="C:cytoplasm"/>
    <property type="evidence" value="ECO:0007669"/>
    <property type="project" value="TreeGrafter"/>
</dbReference>
<dbReference type="STRING" id="486041.B0CRW6"/>
<feature type="signal peptide" evidence="3">
    <location>
        <begin position="1"/>
        <end position="27"/>
    </location>
</feature>
<dbReference type="CDD" id="cd02859">
    <property type="entry name" value="E_set_AMPKbeta_like_N"/>
    <property type="match status" value="1"/>
</dbReference>
<dbReference type="Gene3D" id="2.60.40.10">
    <property type="entry name" value="Immunoglobulins"/>
    <property type="match status" value="1"/>
</dbReference>
<dbReference type="PANTHER" id="PTHR10343:SF84">
    <property type="entry name" value="5'-AMP-ACTIVATED PROTEIN KINASE SUBUNIT BETA-1"/>
    <property type="match status" value="1"/>
</dbReference>
<dbReference type="InterPro" id="IPR014756">
    <property type="entry name" value="Ig_E-set"/>
</dbReference>
<evidence type="ECO:0000259" key="4">
    <source>
        <dbReference type="Pfam" id="PF16561"/>
    </source>
</evidence>
<feature type="domain" description="AMP-activated protein kinase glycogen-binding" evidence="4">
    <location>
        <begin position="35"/>
        <end position="90"/>
    </location>
</feature>
<dbReference type="InterPro" id="IPR032640">
    <property type="entry name" value="AMPK1_CBM"/>
</dbReference>
<protein>
    <submittedName>
        <fullName evidence="5">Predicted protein</fullName>
    </submittedName>
</protein>
<evidence type="ECO:0000256" key="1">
    <source>
        <dbReference type="ARBA" id="ARBA00010926"/>
    </source>
</evidence>
<evidence type="ECO:0000313" key="6">
    <source>
        <dbReference type="Proteomes" id="UP000001194"/>
    </source>
</evidence>
<dbReference type="HOGENOM" id="CLU_1057942_0_0_1"/>
<sequence length="263" mass="27097">MVTKSTIILVSSSLISILGRILIPAVASSLEPSTTSVPLTKTSTGLEATVDIPWGQTIKYKFIVDGQWSVLEDQPTEVDPGGYVNNVYTAPPKPITQGQHVEGISTNGKGEPAETERADSLSQAAAVTGPGFPRLLADIASTVIARDGTSSVPGYVASGLGGVVNSSVGIDPINAGQIAIPTSKVDPEFDASASASTVDQDVTASPISPPKSSTDYIPSPAASLVPIATVQADALENNIITSSSSSDFICKSHSDYRGLRSAW</sequence>
<dbReference type="SUPFAM" id="SSF81296">
    <property type="entry name" value="E set domains"/>
    <property type="match status" value="1"/>
</dbReference>